<evidence type="ECO:0000256" key="2">
    <source>
        <dbReference type="ARBA" id="ARBA00023054"/>
    </source>
</evidence>
<feature type="compositionally biased region" description="Basic and acidic residues" evidence="4">
    <location>
        <begin position="193"/>
        <end position="208"/>
    </location>
</feature>
<dbReference type="PANTHER" id="PTHR22761:SF12">
    <property type="entry name" value="CHARGED MULTIVESICULAR BODY PROTEIN 5"/>
    <property type="match status" value="1"/>
</dbReference>
<dbReference type="EMBL" id="CAJNRD030001119">
    <property type="protein sequence ID" value="CAG5088238.1"/>
    <property type="molecule type" value="Genomic_DNA"/>
</dbReference>
<evidence type="ECO:0000313" key="6">
    <source>
        <dbReference type="Proteomes" id="UP000786811"/>
    </source>
</evidence>
<dbReference type="AlphaFoldDB" id="A0A8J2H9Q9"/>
<dbReference type="PANTHER" id="PTHR22761">
    <property type="entry name" value="CHARGED MULTIVESICULAR BODY PROTEIN"/>
    <property type="match status" value="1"/>
</dbReference>
<keyword evidence="2" id="KW-0175">Coiled coil</keyword>
<feature type="region of interest" description="Disordered" evidence="4">
    <location>
        <begin position="179"/>
        <end position="221"/>
    </location>
</feature>
<protein>
    <recommendedName>
        <fullName evidence="3">Charged multivesicular body protein 5</fullName>
    </recommendedName>
</protein>
<dbReference type="Pfam" id="PF03357">
    <property type="entry name" value="Snf7"/>
    <property type="match status" value="1"/>
</dbReference>
<proteinExistence type="inferred from homology"/>
<comment type="similarity">
    <text evidence="1">Belongs to the SNF7 family.</text>
</comment>
<dbReference type="Gene3D" id="1.10.287.1060">
    <property type="entry name" value="ESAT-6-like"/>
    <property type="match status" value="1"/>
</dbReference>
<dbReference type="Proteomes" id="UP000786811">
    <property type="component" value="Unassembled WGS sequence"/>
</dbReference>
<keyword evidence="6" id="KW-1185">Reference proteome</keyword>
<organism evidence="5 6">
    <name type="scientific">Cotesia congregata</name>
    <name type="common">Parasitoid wasp</name>
    <name type="synonym">Apanteles congregatus</name>
    <dbReference type="NCBI Taxonomy" id="51543"/>
    <lineage>
        <taxon>Eukaryota</taxon>
        <taxon>Metazoa</taxon>
        <taxon>Ecdysozoa</taxon>
        <taxon>Arthropoda</taxon>
        <taxon>Hexapoda</taxon>
        <taxon>Insecta</taxon>
        <taxon>Pterygota</taxon>
        <taxon>Neoptera</taxon>
        <taxon>Endopterygota</taxon>
        <taxon>Hymenoptera</taxon>
        <taxon>Apocrita</taxon>
        <taxon>Ichneumonoidea</taxon>
        <taxon>Braconidae</taxon>
        <taxon>Microgastrinae</taxon>
        <taxon>Cotesia</taxon>
    </lineage>
</organism>
<dbReference type="GO" id="GO:0032511">
    <property type="term" value="P:late endosome to vacuole transport via multivesicular body sorting pathway"/>
    <property type="evidence" value="ECO:0007669"/>
    <property type="project" value="TreeGrafter"/>
</dbReference>
<dbReference type="GO" id="GO:0006900">
    <property type="term" value="P:vesicle budding from membrane"/>
    <property type="evidence" value="ECO:0007669"/>
    <property type="project" value="TreeGrafter"/>
</dbReference>
<sequence length="221" mass="24288">MNRLFGRAKPKEPGPSLSDCIAGVDSRADAAEKKIQALDVELKKCKDQMLKMRDGPSKNAVKTKALRILKQRKMYESQVSNLRQQAFNMDQTNYATQSLKDTQITIAAMKDGVKSMKNEFKNINIDQIEDVQDDLADMLEQSEEVQEVLGRSYGTPEIDDDELNAELDALGDEIGLEGDGSFLDDAITAPNAPDKEPGAASIRNKDGVPVDEFGLPQIPAS</sequence>
<gene>
    <name evidence="5" type="ORF">HICCMSTLAB_LOCUS4771</name>
</gene>
<dbReference type="Gene3D" id="6.10.250.1710">
    <property type="match status" value="1"/>
</dbReference>
<feature type="region of interest" description="Disordered" evidence="4">
    <location>
        <begin position="1"/>
        <end position="20"/>
    </location>
</feature>
<comment type="caution">
    <text evidence="5">The sequence shown here is derived from an EMBL/GenBank/DDBJ whole genome shotgun (WGS) entry which is preliminary data.</text>
</comment>
<evidence type="ECO:0000256" key="4">
    <source>
        <dbReference type="SAM" id="MobiDB-lite"/>
    </source>
</evidence>
<evidence type="ECO:0000256" key="1">
    <source>
        <dbReference type="ARBA" id="ARBA00006190"/>
    </source>
</evidence>
<dbReference type="InterPro" id="IPR005024">
    <property type="entry name" value="Snf7_fam"/>
</dbReference>
<accession>A0A8J2H9Q9</accession>
<evidence type="ECO:0000256" key="3">
    <source>
        <dbReference type="ARBA" id="ARBA00041078"/>
    </source>
</evidence>
<reference evidence="5" key="1">
    <citation type="submission" date="2021-04" db="EMBL/GenBank/DDBJ databases">
        <authorList>
            <person name="Chebbi M.A.C M."/>
        </authorList>
    </citation>
    <scope>NUCLEOTIDE SEQUENCE</scope>
</reference>
<evidence type="ECO:0000313" key="5">
    <source>
        <dbReference type="EMBL" id="CAG5088238.1"/>
    </source>
</evidence>
<dbReference type="OrthoDB" id="3973241at2759"/>
<dbReference type="GO" id="GO:0005771">
    <property type="term" value="C:multivesicular body"/>
    <property type="evidence" value="ECO:0007669"/>
    <property type="project" value="TreeGrafter"/>
</dbReference>
<name>A0A8J2H9Q9_COTCN</name>